<dbReference type="AlphaFoldDB" id="A0AAN8A644"/>
<feature type="region of interest" description="Disordered" evidence="1">
    <location>
        <begin position="55"/>
        <end position="136"/>
    </location>
</feature>
<organism evidence="2 3">
    <name type="scientific">Elasticomyces elasticus</name>
    <dbReference type="NCBI Taxonomy" id="574655"/>
    <lineage>
        <taxon>Eukaryota</taxon>
        <taxon>Fungi</taxon>
        <taxon>Dikarya</taxon>
        <taxon>Ascomycota</taxon>
        <taxon>Pezizomycotina</taxon>
        <taxon>Dothideomycetes</taxon>
        <taxon>Dothideomycetidae</taxon>
        <taxon>Mycosphaerellales</taxon>
        <taxon>Teratosphaeriaceae</taxon>
        <taxon>Elasticomyces</taxon>
    </lineage>
</organism>
<evidence type="ECO:0000313" key="2">
    <source>
        <dbReference type="EMBL" id="KAK5706704.1"/>
    </source>
</evidence>
<reference evidence="2" key="1">
    <citation type="submission" date="2023-08" db="EMBL/GenBank/DDBJ databases">
        <title>Black Yeasts Isolated from many extreme environments.</title>
        <authorList>
            <person name="Coleine C."/>
            <person name="Stajich J.E."/>
            <person name="Selbmann L."/>
        </authorList>
    </citation>
    <scope>NUCLEOTIDE SEQUENCE</scope>
    <source>
        <strain evidence="2">CCFEE 5810</strain>
    </source>
</reference>
<dbReference type="Proteomes" id="UP001310594">
    <property type="component" value="Unassembled WGS sequence"/>
</dbReference>
<evidence type="ECO:0000313" key="3">
    <source>
        <dbReference type="Proteomes" id="UP001310594"/>
    </source>
</evidence>
<accession>A0AAN8A644</accession>
<dbReference type="EMBL" id="JAVRQU010000002">
    <property type="protein sequence ID" value="KAK5706704.1"/>
    <property type="molecule type" value="Genomic_DNA"/>
</dbReference>
<proteinExistence type="predicted"/>
<name>A0AAN8A644_9PEZI</name>
<feature type="compositionally biased region" description="Basic residues" evidence="1">
    <location>
        <begin position="91"/>
        <end position="100"/>
    </location>
</feature>
<gene>
    <name evidence="2" type="ORF">LTR97_001694</name>
</gene>
<sequence length="136" mass="13974">MQVLTEGEKNRIVSLYLSSDTTAVNAMVDWDKATAAYGSASIGSMKVSLGNSLKKIAGKDGADPSPAKSKAGGGKKRKDGGDGDDEEQTPKKRGGGRKKKEASATPVKGRSSLPGDGDEDSAANGGIKNEVDEDFA</sequence>
<evidence type="ECO:0000256" key="1">
    <source>
        <dbReference type="SAM" id="MobiDB-lite"/>
    </source>
</evidence>
<comment type="caution">
    <text evidence="2">The sequence shown here is derived from an EMBL/GenBank/DDBJ whole genome shotgun (WGS) entry which is preliminary data.</text>
</comment>
<protein>
    <submittedName>
        <fullName evidence="2">Uncharacterized protein</fullName>
    </submittedName>
</protein>